<proteinExistence type="predicted"/>
<evidence type="ECO:0000313" key="2">
    <source>
        <dbReference type="Proteomes" id="UP001177023"/>
    </source>
</evidence>
<dbReference type="EMBL" id="CATQJA010002606">
    <property type="protein sequence ID" value="CAJ0572778.1"/>
    <property type="molecule type" value="Genomic_DNA"/>
</dbReference>
<name>A0AA36CR37_9BILA</name>
<comment type="caution">
    <text evidence="1">The sequence shown here is derived from an EMBL/GenBank/DDBJ whole genome shotgun (WGS) entry which is preliminary data.</text>
</comment>
<feature type="non-terminal residue" evidence="1">
    <location>
        <position position="91"/>
    </location>
</feature>
<dbReference type="AlphaFoldDB" id="A0AA36CR37"/>
<gene>
    <name evidence="1" type="ORF">MSPICULIGERA_LOCUS11156</name>
</gene>
<reference evidence="1" key="1">
    <citation type="submission" date="2023-06" db="EMBL/GenBank/DDBJ databases">
        <authorList>
            <person name="Delattre M."/>
        </authorList>
    </citation>
    <scope>NUCLEOTIDE SEQUENCE</scope>
    <source>
        <strain evidence="1">AF72</strain>
    </source>
</reference>
<evidence type="ECO:0000313" key="1">
    <source>
        <dbReference type="EMBL" id="CAJ0572778.1"/>
    </source>
</evidence>
<dbReference type="Proteomes" id="UP001177023">
    <property type="component" value="Unassembled WGS sequence"/>
</dbReference>
<sequence>MDCAALCLFTAAVNFRAGPNTMSCDYCVDTRSTYKDCFDNVLECAYRDPAGLILCLNTYENIGSGALEKSTKCLSYKDFYISDQVMHTGIP</sequence>
<organism evidence="1 2">
    <name type="scientific">Mesorhabditis spiculigera</name>
    <dbReference type="NCBI Taxonomy" id="96644"/>
    <lineage>
        <taxon>Eukaryota</taxon>
        <taxon>Metazoa</taxon>
        <taxon>Ecdysozoa</taxon>
        <taxon>Nematoda</taxon>
        <taxon>Chromadorea</taxon>
        <taxon>Rhabditida</taxon>
        <taxon>Rhabditina</taxon>
        <taxon>Rhabditomorpha</taxon>
        <taxon>Rhabditoidea</taxon>
        <taxon>Rhabditidae</taxon>
        <taxon>Mesorhabditinae</taxon>
        <taxon>Mesorhabditis</taxon>
    </lineage>
</organism>
<protein>
    <submittedName>
        <fullName evidence="1">Uncharacterized protein</fullName>
    </submittedName>
</protein>
<accession>A0AA36CR37</accession>
<keyword evidence="2" id="KW-1185">Reference proteome</keyword>